<dbReference type="SUPFAM" id="SSF48452">
    <property type="entry name" value="TPR-like"/>
    <property type="match status" value="1"/>
</dbReference>
<dbReference type="Proteomes" id="UP000051008">
    <property type="component" value="Unassembled WGS sequence"/>
</dbReference>
<dbReference type="EMBL" id="AYYP01000022">
    <property type="protein sequence ID" value="KRM64964.1"/>
    <property type="molecule type" value="Genomic_DNA"/>
</dbReference>
<feature type="repeat" description="TPR" evidence="3">
    <location>
        <begin position="32"/>
        <end position="65"/>
    </location>
</feature>
<reference evidence="4 5" key="1">
    <citation type="journal article" date="2015" name="Genome Announc.">
        <title>Expanding the biotechnology potential of lactobacilli through comparative genomics of 213 strains and associated genera.</title>
        <authorList>
            <person name="Sun Z."/>
            <person name="Harris H.M."/>
            <person name="McCann A."/>
            <person name="Guo C."/>
            <person name="Argimon S."/>
            <person name="Zhang W."/>
            <person name="Yang X."/>
            <person name="Jeffery I.B."/>
            <person name="Cooney J.C."/>
            <person name="Kagawa T.F."/>
            <person name="Liu W."/>
            <person name="Song Y."/>
            <person name="Salvetti E."/>
            <person name="Wrobel A."/>
            <person name="Rasinkangas P."/>
            <person name="Parkhill J."/>
            <person name="Rea M.C."/>
            <person name="O'Sullivan O."/>
            <person name="Ritari J."/>
            <person name="Douillard F.P."/>
            <person name="Paul Ross R."/>
            <person name="Yang R."/>
            <person name="Briner A.E."/>
            <person name="Felis G.E."/>
            <person name="de Vos W.M."/>
            <person name="Barrangou R."/>
            <person name="Klaenhammer T.R."/>
            <person name="Caufield P.W."/>
            <person name="Cui Y."/>
            <person name="Zhang H."/>
            <person name="O'Toole P.W."/>
        </authorList>
    </citation>
    <scope>NUCLEOTIDE SEQUENCE [LARGE SCALE GENOMIC DNA]</scope>
    <source>
        <strain evidence="4 5">DSM 20509</strain>
    </source>
</reference>
<dbReference type="PANTHER" id="PTHR45586">
    <property type="entry name" value="TPR REPEAT-CONTAINING PROTEIN PA4667"/>
    <property type="match status" value="1"/>
</dbReference>
<dbReference type="Pfam" id="PF13424">
    <property type="entry name" value="TPR_12"/>
    <property type="match status" value="1"/>
</dbReference>
<dbReference type="PROSITE" id="PS50005">
    <property type="entry name" value="TPR"/>
    <property type="match status" value="2"/>
</dbReference>
<dbReference type="SMART" id="SM00028">
    <property type="entry name" value="TPR"/>
    <property type="match status" value="3"/>
</dbReference>
<gene>
    <name evidence="4" type="ORF">FC14_GL001615</name>
</gene>
<comment type="caution">
    <text evidence="4">The sequence shown here is derived from an EMBL/GenBank/DDBJ whole genome shotgun (WGS) entry which is preliminary data.</text>
</comment>
<dbReference type="PROSITE" id="PS50293">
    <property type="entry name" value="TPR_REGION"/>
    <property type="match status" value="1"/>
</dbReference>
<dbReference type="InterPro" id="IPR011990">
    <property type="entry name" value="TPR-like_helical_dom_sf"/>
</dbReference>
<evidence type="ECO:0000256" key="3">
    <source>
        <dbReference type="PROSITE-ProRule" id="PRU00339"/>
    </source>
</evidence>
<proteinExistence type="predicted"/>
<evidence type="ECO:0000256" key="2">
    <source>
        <dbReference type="ARBA" id="ARBA00022803"/>
    </source>
</evidence>
<keyword evidence="2 3" id="KW-0802">TPR repeat</keyword>
<dbReference type="Gene3D" id="1.25.40.10">
    <property type="entry name" value="Tetratricopeptide repeat domain"/>
    <property type="match status" value="2"/>
</dbReference>
<dbReference type="PATRIC" id="fig|1423718.3.peg.1680"/>
<dbReference type="AlphaFoldDB" id="A0A0R2AH45"/>
<protein>
    <submittedName>
        <fullName evidence="4">Tetratricopeptide repeat family protein</fullName>
    </submittedName>
</protein>
<keyword evidence="1" id="KW-0677">Repeat</keyword>
<dbReference type="Pfam" id="PF13432">
    <property type="entry name" value="TPR_16"/>
    <property type="match status" value="1"/>
</dbReference>
<accession>A0A0R2AH45</accession>
<keyword evidence="5" id="KW-1185">Reference proteome</keyword>
<evidence type="ECO:0000313" key="5">
    <source>
        <dbReference type="Proteomes" id="UP000051008"/>
    </source>
</evidence>
<feature type="repeat" description="TPR" evidence="3">
    <location>
        <begin position="137"/>
        <end position="170"/>
    </location>
</feature>
<dbReference type="PANTHER" id="PTHR45586:SF1">
    <property type="entry name" value="LIPOPOLYSACCHARIDE ASSEMBLY PROTEIN B"/>
    <property type="match status" value="1"/>
</dbReference>
<dbReference type="OrthoDB" id="2329209at2"/>
<evidence type="ECO:0000313" key="4">
    <source>
        <dbReference type="EMBL" id="KRM64964.1"/>
    </source>
</evidence>
<evidence type="ECO:0000256" key="1">
    <source>
        <dbReference type="ARBA" id="ARBA00022737"/>
    </source>
</evidence>
<sequence length="228" mass="25738">MEEMTKREEKEKQAQVALKQLIAQVDQDPYNPEAYYQLGMALTEMKSYPQAEELFKKALNVFEGQADKQALLHYGLGNVFYASEFYPEALKEFQAVKDSKLANEALLMLAQTNYAQKQYQSCVAFALTVFEQDATNTTALKLVADSLMALGSFAEAKQYYQKFLELSPANVEVLFSLGLVKLVLGEDAKGLFTKVKQSDAKYYAKMQTRLQEVEAFIKKTQPKDKAGD</sequence>
<organism evidence="4 5">
    <name type="scientific">Ligilactobacillus agilis DSM 20509</name>
    <dbReference type="NCBI Taxonomy" id="1423718"/>
    <lineage>
        <taxon>Bacteria</taxon>
        <taxon>Bacillati</taxon>
        <taxon>Bacillota</taxon>
        <taxon>Bacilli</taxon>
        <taxon>Lactobacillales</taxon>
        <taxon>Lactobacillaceae</taxon>
        <taxon>Ligilactobacillus</taxon>
    </lineage>
</organism>
<dbReference type="InterPro" id="IPR019734">
    <property type="entry name" value="TPR_rpt"/>
</dbReference>
<dbReference type="InterPro" id="IPR051012">
    <property type="entry name" value="CellSynth/LPSAsmb/PSIAsmb"/>
</dbReference>
<name>A0A0R2AH45_9LACO</name>